<dbReference type="GO" id="GO:0071011">
    <property type="term" value="C:precatalytic spliceosome"/>
    <property type="evidence" value="ECO:0007669"/>
    <property type="project" value="TreeGrafter"/>
</dbReference>
<keyword evidence="8" id="KW-1185">Reference proteome</keyword>
<evidence type="ECO:0000256" key="3">
    <source>
        <dbReference type="ARBA" id="ARBA00023242"/>
    </source>
</evidence>
<dbReference type="GO" id="GO:0000398">
    <property type="term" value="P:mRNA splicing, via spliceosome"/>
    <property type="evidence" value="ECO:0007669"/>
    <property type="project" value="TreeGrafter"/>
</dbReference>
<feature type="domain" description="RRM" evidence="6">
    <location>
        <begin position="119"/>
        <end position="200"/>
    </location>
</feature>
<evidence type="ECO:0000313" key="8">
    <source>
        <dbReference type="Proteomes" id="UP000095728"/>
    </source>
</evidence>
<gene>
    <name evidence="7" type="ORF">AWRI3579_g2855</name>
</gene>
<sequence>MSSKEDERMHLIARPRRLPEVKQSIDYPKERRCTNPYISGVAQLLQNQSAHITHLNETAKQEESLTKVTVQPKEHTQYTQNAIRVENHNYQSNLSDYQRQLREWNPHEDIYSKSTDPYKTLFVGRLPYDLGEVELSKHFTKFGEIANFRLVKDVKTGKSRGYGFITYKSEISLRKAFDEVGESGVLIINDRPVIVDFERGRTVHYFKPRRLGGGLGGRGYLNEYKQQKRFAKMKKNQNIQAQRRSNREYR</sequence>
<comment type="subcellular location">
    <subcellularLocation>
        <location evidence="1">Nucleus</location>
    </subcellularLocation>
</comment>
<dbReference type="InterPro" id="IPR000504">
    <property type="entry name" value="RRM_dom"/>
</dbReference>
<dbReference type="SUPFAM" id="SSF54928">
    <property type="entry name" value="RNA-binding domain, RBD"/>
    <property type="match status" value="1"/>
</dbReference>
<dbReference type="STRING" id="56408.A0A1E5RBF9"/>
<keyword evidence="4 7" id="KW-0687">Ribonucleoprotein</keyword>
<reference evidence="8" key="1">
    <citation type="journal article" date="2016" name="Genome Announc.">
        <title>Genome sequences of three species of Hanseniaspora isolated from spontaneous wine fermentations.</title>
        <authorList>
            <person name="Sternes P.R."/>
            <person name="Lee D."/>
            <person name="Kutyna D.R."/>
            <person name="Borneman A.R."/>
        </authorList>
    </citation>
    <scope>NUCLEOTIDE SEQUENCE [LARGE SCALE GENOMIC DNA]</scope>
    <source>
        <strain evidence="8">AWRI3579</strain>
    </source>
</reference>
<dbReference type="PANTHER" id="PTHR13952">
    <property type="entry name" value="U1 SMALL NUCLEAR RIBONUCLEOPROTEIN 70 KD"/>
    <property type="match status" value="1"/>
</dbReference>
<evidence type="ECO:0000256" key="5">
    <source>
        <dbReference type="PROSITE-ProRule" id="PRU00176"/>
    </source>
</evidence>
<dbReference type="GO" id="GO:0003729">
    <property type="term" value="F:mRNA binding"/>
    <property type="evidence" value="ECO:0007669"/>
    <property type="project" value="TreeGrafter"/>
</dbReference>
<dbReference type="PANTHER" id="PTHR13952:SF5">
    <property type="entry name" value="U1 SMALL NUCLEAR RIBONUCLEOPROTEIN 70 KDA"/>
    <property type="match status" value="1"/>
</dbReference>
<dbReference type="InterPro" id="IPR022023">
    <property type="entry name" value="U1snRNP70_N"/>
</dbReference>
<organism evidence="7 8">
    <name type="scientific">Hanseniaspora osmophila</name>
    <dbReference type="NCBI Taxonomy" id="56408"/>
    <lineage>
        <taxon>Eukaryota</taxon>
        <taxon>Fungi</taxon>
        <taxon>Dikarya</taxon>
        <taxon>Ascomycota</taxon>
        <taxon>Saccharomycotina</taxon>
        <taxon>Saccharomycetes</taxon>
        <taxon>Saccharomycodales</taxon>
        <taxon>Saccharomycodaceae</taxon>
        <taxon>Hanseniaspora</taxon>
    </lineage>
</organism>
<name>A0A1E5RBF9_9ASCO</name>
<dbReference type="GO" id="GO:0030619">
    <property type="term" value="F:U1 snRNA binding"/>
    <property type="evidence" value="ECO:0007669"/>
    <property type="project" value="TreeGrafter"/>
</dbReference>
<comment type="caution">
    <text evidence="7">The sequence shown here is derived from an EMBL/GenBank/DDBJ whole genome shotgun (WGS) entry which is preliminary data.</text>
</comment>
<evidence type="ECO:0000256" key="2">
    <source>
        <dbReference type="ARBA" id="ARBA00022884"/>
    </source>
</evidence>
<dbReference type="SMART" id="SM00360">
    <property type="entry name" value="RRM"/>
    <property type="match status" value="1"/>
</dbReference>
<evidence type="ECO:0000259" key="6">
    <source>
        <dbReference type="PROSITE" id="PS50102"/>
    </source>
</evidence>
<dbReference type="OrthoDB" id="4207594at2759"/>
<dbReference type="Pfam" id="PF12220">
    <property type="entry name" value="U1snRNP70_N"/>
    <property type="match status" value="1"/>
</dbReference>
<keyword evidence="3" id="KW-0539">Nucleus</keyword>
<dbReference type="InterPro" id="IPR051183">
    <property type="entry name" value="U1_U11-U12_snRNP_70-35kDa"/>
</dbReference>
<keyword evidence="2 5" id="KW-0694">RNA-binding</keyword>
<dbReference type="PROSITE" id="PS50102">
    <property type="entry name" value="RRM"/>
    <property type="match status" value="1"/>
</dbReference>
<protein>
    <submittedName>
        <fullName evidence="7">U1 small nuclear ribonucleoprotein</fullName>
    </submittedName>
</protein>
<dbReference type="Pfam" id="PF00076">
    <property type="entry name" value="RRM_1"/>
    <property type="match status" value="1"/>
</dbReference>
<proteinExistence type="predicted"/>
<evidence type="ECO:0000256" key="4">
    <source>
        <dbReference type="ARBA" id="ARBA00023274"/>
    </source>
</evidence>
<evidence type="ECO:0000313" key="7">
    <source>
        <dbReference type="EMBL" id="OEJ84234.1"/>
    </source>
</evidence>
<dbReference type="InParanoid" id="A0A1E5RBF9"/>
<dbReference type="InterPro" id="IPR012677">
    <property type="entry name" value="Nucleotide-bd_a/b_plait_sf"/>
</dbReference>
<evidence type="ECO:0000256" key="1">
    <source>
        <dbReference type="ARBA" id="ARBA00004123"/>
    </source>
</evidence>
<accession>A0A1E5RBF9</accession>
<dbReference type="Gene3D" id="3.30.70.330">
    <property type="match status" value="1"/>
</dbReference>
<dbReference type="GO" id="GO:0071004">
    <property type="term" value="C:U2-type prespliceosome"/>
    <property type="evidence" value="ECO:0007669"/>
    <property type="project" value="TreeGrafter"/>
</dbReference>
<dbReference type="FunCoup" id="A0A1E5RBF9">
    <property type="interactions" value="441"/>
</dbReference>
<dbReference type="AlphaFoldDB" id="A0A1E5RBF9"/>
<dbReference type="GO" id="GO:0005685">
    <property type="term" value="C:U1 snRNP"/>
    <property type="evidence" value="ECO:0007669"/>
    <property type="project" value="TreeGrafter"/>
</dbReference>
<dbReference type="Proteomes" id="UP000095728">
    <property type="component" value="Unassembled WGS sequence"/>
</dbReference>
<dbReference type="CDD" id="cd21615">
    <property type="entry name" value="RRM_SNP1_like"/>
    <property type="match status" value="1"/>
</dbReference>
<dbReference type="InterPro" id="IPR035979">
    <property type="entry name" value="RBD_domain_sf"/>
</dbReference>
<dbReference type="EMBL" id="LPNM01000008">
    <property type="protein sequence ID" value="OEJ84234.1"/>
    <property type="molecule type" value="Genomic_DNA"/>
</dbReference>